<dbReference type="AlphaFoldDB" id="A0A7S4JE35"/>
<dbReference type="InterPro" id="IPR006224">
    <property type="entry name" value="PsdUridine_synth_RluA-like_CS"/>
</dbReference>
<dbReference type="SUPFAM" id="SSF55120">
    <property type="entry name" value="Pseudouridine synthase"/>
    <property type="match status" value="1"/>
</dbReference>
<keyword evidence="3" id="KW-0694">RNA-binding</keyword>
<dbReference type="PROSITE" id="PS50889">
    <property type="entry name" value="S4"/>
    <property type="match status" value="1"/>
</dbReference>
<dbReference type="InterPro" id="IPR020103">
    <property type="entry name" value="PsdUridine_synth_cat_dom_sf"/>
</dbReference>
<feature type="region of interest" description="Disordered" evidence="4">
    <location>
        <begin position="371"/>
        <end position="405"/>
    </location>
</feature>
<accession>A0A7S4JE35</accession>
<name>A0A7S4JE35_9STRA</name>
<feature type="domain" description="Pseudouridine synthase RsuA/RluA-like" evidence="5">
    <location>
        <begin position="234"/>
        <end position="441"/>
    </location>
</feature>
<dbReference type="CDD" id="cd00165">
    <property type="entry name" value="S4"/>
    <property type="match status" value="1"/>
</dbReference>
<feature type="compositionally biased region" description="Basic and acidic residues" evidence="4">
    <location>
        <begin position="101"/>
        <end position="115"/>
    </location>
</feature>
<keyword evidence="2" id="KW-0413">Isomerase</keyword>
<protein>
    <recommendedName>
        <fullName evidence="5">Pseudouridine synthase RsuA/RluA-like domain-containing protein</fullName>
    </recommendedName>
</protein>
<proteinExistence type="inferred from homology"/>
<dbReference type="GO" id="GO:0003723">
    <property type="term" value="F:RNA binding"/>
    <property type="evidence" value="ECO:0007669"/>
    <property type="project" value="UniProtKB-KW"/>
</dbReference>
<evidence type="ECO:0000259" key="5">
    <source>
        <dbReference type="Pfam" id="PF00849"/>
    </source>
</evidence>
<dbReference type="CDD" id="cd02869">
    <property type="entry name" value="PseudoU_synth_RluA_like"/>
    <property type="match status" value="1"/>
</dbReference>
<dbReference type="InterPro" id="IPR006145">
    <property type="entry name" value="PsdUridine_synth_RsuA/RluA"/>
</dbReference>
<evidence type="ECO:0000256" key="3">
    <source>
        <dbReference type="PROSITE-ProRule" id="PRU00182"/>
    </source>
</evidence>
<dbReference type="InterPro" id="IPR050188">
    <property type="entry name" value="RluA_PseudoU_synthase"/>
</dbReference>
<dbReference type="Pfam" id="PF00849">
    <property type="entry name" value="PseudoU_synth_2"/>
    <property type="match status" value="1"/>
</dbReference>
<dbReference type="InterPro" id="IPR036986">
    <property type="entry name" value="S4_RNA-bd_sf"/>
</dbReference>
<evidence type="ECO:0000256" key="4">
    <source>
        <dbReference type="SAM" id="MobiDB-lite"/>
    </source>
</evidence>
<dbReference type="PANTHER" id="PTHR21600">
    <property type="entry name" value="MITOCHONDRIAL RNA PSEUDOURIDINE SYNTHASE"/>
    <property type="match status" value="1"/>
</dbReference>
<dbReference type="PROSITE" id="PS51257">
    <property type="entry name" value="PROKAR_LIPOPROTEIN"/>
    <property type="match status" value="1"/>
</dbReference>
<sequence>MPTDARGSDRRRSTTALPPMIRLAAAAAAASACVAATAAAFAPPFRRPTATSTSSAPPTAAAGTFAACATTSLSLSRRTPPTTNFDLDAILALEEEMDAAKAAEEEKAKKANAKTEEEDSSAVGVEGEGKDEEAEDAALRSYVVPPELDGSRIDAALGALDPDLSRSLCGTLVSDGLVSVAGVSGGDGTPEVVTRKSHKVSGGDVLAVRRIPDETPEEIVPQDIPLDVLFEDEHMIVLNKAAGMVVHPAAGNWDGTVVNALAHYLAKVSSHGAGDFVLPEGGTTAEEEDGALGAVLVEGTDGEAQKFRPGVVHRLDKGTTGVLVVAKTREALAALSESFAQRRAKKAYVTVTVGNPGKRVTIDRPIGRHPTHRQRMRVVPEPSRKDLIGRRPAPGAPPRTPSQAGRRALSFVDTLAFDGRLSVAEVRIETGRTHQIRVHLQDRRTPVYGDDVYGLPDWNKRLAKTHSVERPLLHAAKLEIDHPVTGERLTFRAPLAQDMAKIVDGIWPQGREERPDLFGG</sequence>
<dbReference type="PROSITE" id="PS01129">
    <property type="entry name" value="PSI_RLU"/>
    <property type="match status" value="1"/>
</dbReference>
<gene>
    <name evidence="6" type="ORF">OAUR00152_LOCUS26648</name>
</gene>
<feature type="region of interest" description="Disordered" evidence="4">
    <location>
        <begin position="101"/>
        <end position="134"/>
    </location>
</feature>
<dbReference type="PANTHER" id="PTHR21600:SF44">
    <property type="entry name" value="RIBOSOMAL LARGE SUBUNIT PSEUDOURIDINE SYNTHASE D"/>
    <property type="match status" value="1"/>
</dbReference>
<comment type="similarity">
    <text evidence="1">Belongs to the pseudouridine synthase RluA family.</text>
</comment>
<dbReference type="GO" id="GO:0009982">
    <property type="term" value="F:pseudouridine synthase activity"/>
    <property type="evidence" value="ECO:0007669"/>
    <property type="project" value="InterPro"/>
</dbReference>
<evidence type="ECO:0000313" key="6">
    <source>
        <dbReference type="EMBL" id="CAE2260732.1"/>
    </source>
</evidence>
<dbReference type="Gene3D" id="3.10.290.10">
    <property type="entry name" value="RNA-binding S4 domain"/>
    <property type="match status" value="1"/>
</dbReference>
<dbReference type="EMBL" id="HBKQ01038546">
    <property type="protein sequence ID" value="CAE2260732.1"/>
    <property type="molecule type" value="Transcribed_RNA"/>
</dbReference>
<evidence type="ECO:0000256" key="2">
    <source>
        <dbReference type="ARBA" id="ARBA00023235"/>
    </source>
</evidence>
<reference evidence="6" key="1">
    <citation type="submission" date="2021-01" db="EMBL/GenBank/DDBJ databases">
        <authorList>
            <person name="Corre E."/>
            <person name="Pelletier E."/>
            <person name="Niang G."/>
            <person name="Scheremetjew M."/>
            <person name="Finn R."/>
            <person name="Kale V."/>
            <person name="Holt S."/>
            <person name="Cochrane G."/>
            <person name="Meng A."/>
            <person name="Brown T."/>
            <person name="Cohen L."/>
        </authorList>
    </citation>
    <scope>NUCLEOTIDE SEQUENCE</scope>
    <source>
        <strain evidence="6">Isolate 1302-5</strain>
    </source>
</reference>
<dbReference type="GO" id="GO:0000455">
    <property type="term" value="P:enzyme-directed rRNA pseudouridine synthesis"/>
    <property type="evidence" value="ECO:0007669"/>
    <property type="project" value="TreeGrafter"/>
</dbReference>
<dbReference type="Gene3D" id="3.30.2350.10">
    <property type="entry name" value="Pseudouridine synthase"/>
    <property type="match status" value="1"/>
</dbReference>
<organism evidence="6">
    <name type="scientific">Odontella aurita</name>
    <dbReference type="NCBI Taxonomy" id="265563"/>
    <lineage>
        <taxon>Eukaryota</taxon>
        <taxon>Sar</taxon>
        <taxon>Stramenopiles</taxon>
        <taxon>Ochrophyta</taxon>
        <taxon>Bacillariophyta</taxon>
        <taxon>Mediophyceae</taxon>
        <taxon>Biddulphiophycidae</taxon>
        <taxon>Eupodiscales</taxon>
        <taxon>Odontellaceae</taxon>
        <taxon>Odontella</taxon>
    </lineage>
</organism>
<evidence type="ECO:0000256" key="1">
    <source>
        <dbReference type="ARBA" id="ARBA00010876"/>
    </source>
</evidence>